<gene>
    <name evidence="1" type="ORF">ENS31_07620</name>
</gene>
<name>A0A7V3E7I5_9BACT</name>
<evidence type="ECO:0000313" key="1">
    <source>
        <dbReference type="EMBL" id="HFI91383.1"/>
    </source>
</evidence>
<dbReference type="EMBL" id="DSUJ01000008">
    <property type="protein sequence ID" value="HFI91383.1"/>
    <property type="molecule type" value="Genomic_DNA"/>
</dbReference>
<comment type="caution">
    <text evidence="1">The sequence shown here is derived from an EMBL/GenBank/DDBJ whole genome shotgun (WGS) entry which is preliminary data.</text>
</comment>
<dbReference type="AlphaFoldDB" id="A0A7V3E7I5"/>
<reference evidence="1" key="1">
    <citation type="journal article" date="2020" name="mSystems">
        <title>Genome- and Community-Level Interaction Insights into Carbon Utilization and Element Cycling Functions of Hydrothermarchaeota in Hydrothermal Sediment.</title>
        <authorList>
            <person name="Zhou Z."/>
            <person name="Liu Y."/>
            <person name="Xu W."/>
            <person name="Pan J."/>
            <person name="Luo Z.H."/>
            <person name="Li M."/>
        </authorList>
    </citation>
    <scope>NUCLEOTIDE SEQUENCE [LARGE SCALE GENOMIC DNA]</scope>
    <source>
        <strain evidence="1">SpSt-479</strain>
    </source>
</reference>
<organism evidence="1">
    <name type="scientific">Ignavibacterium album</name>
    <dbReference type="NCBI Taxonomy" id="591197"/>
    <lineage>
        <taxon>Bacteria</taxon>
        <taxon>Pseudomonadati</taxon>
        <taxon>Ignavibacteriota</taxon>
        <taxon>Ignavibacteria</taxon>
        <taxon>Ignavibacteriales</taxon>
        <taxon>Ignavibacteriaceae</taxon>
        <taxon>Ignavibacterium</taxon>
    </lineage>
</organism>
<proteinExistence type="predicted"/>
<accession>A0A7V3E7I5</accession>
<sequence length="241" mass="28735">MNIDIKKLTSCGSDWEINRYNFLNTLKQWHSLLKKNQLYPVLDYSLNLHNKFQELLAENIESRDWLDKEVNGTIVNDRMVMLDKAHKISYQLNKLIDFVSWALNMNNQILNECYALKEFVYENLRINCLSEFDKFKGKGYLIAPDNEKKLYKIFLYELTINWESEEPKETLEINLLRSIPMELMQESAEELIAKFVKYSQSIYDPMIFKVETDLDFSFNETLLPVIKEKLMEMINLNSFYC</sequence>
<protein>
    <submittedName>
        <fullName evidence="1">Uncharacterized protein</fullName>
    </submittedName>
</protein>